<organism evidence="5 6">
    <name type="scientific">Scytonema hofmannii FACHB-248</name>
    <dbReference type="NCBI Taxonomy" id="1842502"/>
    <lineage>
        <taxon>Bacteria</taxon>
        <taxon>Bacillati</taxon>
        <taxon>Cyanobacteriota</taxon>
        <taxon>Cyanophyceae</taxon>
        <taxon>Nostocales</taxon>
        <taxon>Scytonemataceae</taxon>
        <taxon>Scytonema</taxon>
    </lineage>
</organism>
<dbReference type="InterPro" id="IPR050835">
    <property type="entry name" value="ABC_transporter_sub-D"/>
</dbReference>
<proteinExistence type="predicted"/>
<keyword evidence="2" id="KW-0812">Transmembrane</keyword>
<gene>
    <name evidence="5" type="ORF">H6G81_17065</name>
</gene>
<keyword evidence="4" id="KW-0472">Membrane</keyword>
<evidence type="ECO:0000256" key="1">
    <source>
        <dbReference type="ARBA" id="ARBA00022448"/>
    </source>
</evidence>
<protein>
    <submittedName>
        <fullName evidence="5">Uncharacterized protein</fullName>
    </submittedName>
</protein>
<keyword evidence="3" id="KW-1133">Transmembrane helix</keyword>
<reference evidence="5 6" key="1">
    <citation type="journal article" date="2020" name="ISME J.">
        <title>Comparative genomics reveals insights into cyanobacterial evolution and habitat adaptation.</title>
        <authorList>
            <person name="Chen M.Y."/>
            <person name="Teng W.K."/>
            <person name="Zhao L."/>
            <person name="Hu C.X."/>
            <person name="Zhou Y.K."/>
            <person name="Han B.P."/>
            <person name="Song L.R."/>
            <person name="Shu W.S."/>
        </authorList>
    </citation>
    <scope>NUCLEOTIDE SEQUENCE [LARGE SCALE GENOMIC DNA]</scope>
    <source>
        <strain evidence="5 6">FACHB-248</strain>
    </source>
</reference>
<evidence type="ECO:0000313" key="5">
    <source>
        <dbReference type="EMBL" id="MBD2606191.1"/>
    </source>
</evidence>
<dbReference type="SUPFAM" id="SSF52540">
    <property type="entry name" value="P-loop containing nucleoside triphosphate hydrolases"/>
    <property type="match status" value="1"/>
</dbReference>
<keyword evidence="1" id="KW-0813">Transport</keyword>
<evidence type="ECO:0000256" key="4">
    <source>
        <dbReference type="ARBA" id="ARBA00023136"/>
    </source>
</evidence>
<accession>A0ABR8GRZ5</accession>
<dbReference type="InterPro" id="IPR027417">
    <property type="entry name" value="P-loop_NTPase"/>
</dbReference>
<evidence type="ECO:0000256" key="3">
    <source>
        <dbReference type="ARBA" id="ARBA00022989"/>
    </source>
</evidence>
<dbReference type="EMBL" id="JACJTA010000036">
    <property type="protein sequence ID" value="MBD2606191.1"/>
    <property type="molecule type" value="Genomic_DNA"/>
</dbReference>
<keyword evidence="6" id="KW-1185">Reference proteome</keyword>
<dbReference type="Proteomes" id="UP000660380">
    <property type="component" value="Unassembled WGS sequence"/>
</dbReference>
<evidence type="ECO:0000256" key="2">
    <source>
        <dbReference type="ARBA" id="ARBA00022692"/>
    </source>
</evidence>
<comment type="caution">
    <text evidence="5">The sequence shown here is derived from an EMBL/GenBank/DDBJ whole genome shotgun (WGS) entry which is preliminary data.</text>
</comment>
<name>A0ABR8GRZ5_9CYAN</name>
<dbReference type="Gene3D" id="3.40.50.300">
    <property type="entry name" value="P-loop containing nucleotide triphosphate hydrolases"/>
    <property type="match status" value="1"/>
</dbReference>
<evidence type="ECO:0000313" key="6">
    <source>
        <dbReference type="Proteomes" id="UP000660380"/>
    </source>
</evidence>
<dbReference type="PANTHER" id="PTHR11384:SF59">
    <property type="entry name" value="LYSOSOMAL COBALAMIN TRANSPORTER ABCD4"/>
    <property type="match status" value="1"/>
</dbReference>
<sequence length="90" mass="10571">MGSIGEQQRLVFARLLLNQPRYAFLDEATSALDQQNEKHLYQQLQKTKITFITVGHRQSLVNYHQRVLEIFNDSSWRLITVQDWHCINAG</sequence>
<dbReference type="PANTHER" id="PTHR11384">
    <property type="entry name" value="ATP-BINDING CASSETTE, SUB-FAMILY D MEMBER"/>
    <property type="match status" value="1"/>
</dbReference>